<accession>A0AA88R827</accession>
<keyword evidence="3" id="KW-0285">Flavoprotein</keyword>
<dbReference type="AlphaFoldDB" id="A0AA88R827"/>
<dbReference type="InterPro" id="IPR016166">
    <property type="entry name" value="FAD-bd_PCMH"/>
</dbReference>
<comment type="cofactor">
    <cofactor evidence="1">
        <name>FAD</name>
        <dbReference type="ChEBI" id="CHEBI:57692"/>
    </cofactor>
</comment>
<name>A0AA88R827_9ASTE</name>
<dbReference type="InterPro" id="IPR016169">
    <property type="entry name" value="FAD-bd_PCMH_sub2"/>
</dbReference>
<dbReference type="Gene3D" id="3.30.43.10">
    <property type="entry name" value="Uridine Diphospho-n-acetylenolpyruvylglucosamine Reductase, domain 2"/>
    <property type="match status" value="1"/>
</dbReference>
<evidence type="ECO:0000256" key="1">
    <source>
        <dbReference type="ARBA" id="ARBA00001974"/>
    </source>
</evidence>
<protein>
    <recommendedName>
        <fullName evidence="9">FAD-binding PCMH-type domain-containing protein</fullName>
    </recommendedName>
</protein>
<dbReference type="FunFam" id="3.30.43.10:FF:000004">
    <property type="entry name" value="Berberine bridge enzyme-like 15"/>
    <property type="match status" value="1"/>
</dbReference>
<keyword evidence="7" id="KW-0325">Glycoprotein</keyword>
<dbReference type="Pfam" id="PF01565">
    <property type="entry name" value="FAD_binding_4"/>
    <property type="match status" value="1"/>
</dbReference>
<dbReference type="GO" id="GO:0071949">
    <property type="term" value="F:FAD binding"/>
    <property type="evidence" value="ECO:0007669"/>
    <property type="project" value="InterPro"/>
</dbReference>
<dbReference type="SUPFAM" id="SSF56176">
    <property type="entry name" value="FAD-binding/transporter-associated domain-like"/>
    <property type="match status" value="1"/>
</dbReference>
<keyword evidence="4 8" id="KW-0732">Signal</keyword>
<organism evidence="10 11">
    <name type="scientific">Escallonia rubra</name>
    <dbReference type="NCBI Taxonomy" id="112253"/>
    <lineage>
        <taxon>Eukaryota</taxon>
        <taxon>Viridiplantae</taxon>
        <taxon>Streptophyta</taxon>
        <taxon>Embryophyta</taxon>
        <taxon>Tracheophyta</taxon>
        <taxon>Spermatophyta</taxon>
        <taxon>Magnoliopsida</taxon>
        <taxon>eudicotyledons</taxon>
        <taxon>Gunneridae</taxon>
        <taxon>Pentapetalae</taxon>
        <taxon>asterids</taxon>
        <taxon>campanulids</taxon>
        <taxon>Escalloniales</taxon>
        <taxon>Escalloniaceae</taxon>
        <taxon>Escallonia</taxon>
    </lineage>
</organism>
<dbReference type="InterPro" id="IPR012951">
    <property type="entry name" value="BBE"/>
</dbReference>
<dbReference type="PANTHER" id="PTHR32448">
    <property type="entry name" value="OS08G0158400 PROTEIN"/>
    <property type="match status" value="1"/>
</dbReference>
<proteinExistence type="inferred from homology"/>
<dbReference type="InterPro" id="IPR006094">
    <property type="entry name" value="Oxid_FAD_bind_N"/>
</dbReference>
<dbReference type="PROSITE" id="PS51387">
    <property type="entry name" value="FAD_PCMH"/>
    <property type="match status" value="1"/>
</dbReference>
<dbReference type="Gene3D" id="3.30.465.10">
    <property type="match status" value="1"/>
</dbReference>
<feature type="domain" description="FAD-binding PCMH-type" evidence="9">
    <location>
        <begin position="75"/>
        <end position="249"/>
    </location>
</feature>
<evidence type="ECO:0000256" key="2">
    <source>
        <dbReference type="ARBA" id="ARBA00005466"/>
    </source>
</evidence>
<dbReference type="GO" id="GO:0016491">
    <property type="term" value="F:oxidoreductase activity"/>
    <property type="evidence" value="ECO:0007669"/>
    <property type="project" value="InterPro"/>
</dbReference>
<evidence type="ECO:0000256" key="4">
    <source>
        <dbReference type="ARBA" id="ARBA00022729"/>
    </source>
</evidence>
<keyword evidence="6" id="KW-1015">Disulfide bond</keyword>
<gene>
    <name evidence="10" type="ORF">RJ640_024831</name>
</gene>
<evidence type="ECO:0000256" key="6">
    <source>
        <dbReference type="ARBA" id="ARBA00023157"/>
    </source>
</evidence>
<dbReference type="Pfam" id="PF08031">
    <property type="entry name" value="BBE"/>
    <property type="match status" value="1"/>
</dbReference>
<evidence type="ECO:0000313" key="10">
    <source>
        <dbReference type="EMBL" id="KAK2981128.1"/>
    </source>
</evidence>
<evidence type="ECO:0000256" key="8">
    <source>
        <dbReference type="SAM" id="SignalP"/>
    </source>
</evidence>
<dbReference type="InterPro" id="IPR036318">
    <property type="entry name" value="FAD-bd_PCMH-like_sf"/>
</dbReference>
<comment type="similarity">
    <text evidence="2">Belongs to the oxygen-dependent FAD-linked oxidoreductase family.</text>
</comment>
<dbReference type="EMBL" id="JAVXUO010001559">
    <property type="protein sequence ID" value="KAK2981128.1"/>
    <property type="molecule type" value="Genomic_DNA"/>
</dbReference>
<reference evidence="10" key="1">
    <citation type="submission" date="2022-12" db="EMBL/GenBank/DDBJ databases">
        <title>Draft genome assemblies for two species of Escallonia (Escalloniales).</title>
        <authorList>
            <person name="Chanderbali A."/>
            <person name="Dervinis C."/>
            <person name="Anghel I."/>
            <person name="Soltis D."/>
            <person name="Soltis P."/>
            <person name="Zapata F."/>
        </authorList>
    </citation>
    <scope>NUCLEOTIDE SEQUENCE</scope>
    <source>
        <strain evidence="10">UCBG92.1500</strain>
        <tissue evidence="10">Leaf</tissue>
    </source>
</reference>
<evidence type="ECO:0000256" key="5">
    <source>
        <dbReference type="ARBA" id="ARBA00022827"/>
    </source>
</evidence>
<sequence length="603" mass="67648">MRTSSFAVVLFISFCLSSSSWVTADNSVYDNFLQCLYNYSQPSNSISGVIYTPSNSSYSSVLQSYIRNLRFNESSTSKPLLIITALEVSHIQIAIGCAKTHGLQMKIRSGGHDYEGVSYVSDVPFFILDMFNLRSINVSIKDETAWVQTGATLGEVYYRAAEHNNSYGFPAGVCPTVGVGGHFSGAGYGNMMRKYGLSVDNIIDAQIIDVNGNLLDRTSMGEDLFWAITGGGGSSFGVVLAYKINLVPVPAIVTVFRVERTLAQNATDIVHRWQEVADKLDNDIFIRMIIDVVNSGGNKTIRASFLSLFLGDTERLLSIMNAGFPELGLQKSDCHEMTWLESVLYWTGFPNGTSVDALLSRVPQVLTHLKRKSDYLKEPIPKEGLEYIFQRMMELVSPVLTFNPYGGRMAEISEFAKPFPHRAGNIAKIQYATNWNEDGVEAADHYINLTRMLYGYMTPFVSKFPREAFLNYRDLDLGINHNGRNSYLEGAVYGIKYFKSNFNRLVQIKTKVDPGNFFRNEQSIPTYPSWRKIFNISLMIKECKENRSESPKEPWTIISPPKDARASITDLSSPRAFCQISPNHSADAVGFNRVWESFESLEY</sequence>
<evidence type="ECO:0000259" key="9">
    <source>
        <dbReference type="PROSITE" id="PS51387"/>
    </source>
</evidence>
<comment type="caution">
    <text evidence="10">The sequence shown here is derived from an EMBL/GenBank/DDBJ whole genome shotgun (WGS) entry which is preliminary data.</text>
</comment>
<evidence type="ECO:0000313" key="11">
    <source>
        <dbReference type="Proteomes" id="UP001187471"/>
    </source>
</evidence>
<keyword evidence="11" id="KW-1185">Reference proteome</keyword>
<feature type="chain" id="PRO_5041743058" description="FAD-binding PCMH-type domain-containing protein" evidence="8">
    <location>
        <begin position="25"/>
        <end position="603"/>
    </location>
</feature>
<dbReference type="Gene3D" id="3.40.462.20">
    <property type="match status" value="1"/>
</dbReference>
<keyword evidence="5" id="KW-0274">FAD</keyword>
<dbReference type="InterPro" id="IPR016167">
    <property type="entry name" value="FAD-bd_PCMH_sub1"/>
</dbReference>
<evidence type="ECO:0000256" key="7">
    <source>
        <dbReference type="ARBA" id="ARBA00023180"/>
    </source>
</evidence>
<dbReference type="Proteomes" id="UP001187471">
    <property type="component" value="Unassembled WGS sequence"/>
</dbReference>
<feature type="signal peptide" evidence="8">
    <location>
        <begin position="1"/>
        <end position="24"/>
    </location>
</feature>
<evidence type="ECO:0000256" key="3">
    <source>
        <dbReference type="ARBA" id="ARBA00022630"/>
    </source>
</evidence>